<comment type="caution">
    <text evidence="2">The sequence shown here is derived from an EMBL/GenBank/DDBJ whole genome shotgun (WGS) entry which is preliminary data.</text>
</comment>
<dbReference type="OrthoDB" id="160990at2"/>
<dbReference type="NCBIfam" id="TIGR02436">
    <property type="entry name" value="four helix bundle protein"/>
    <property type="match status" value="1"/>
</dbReference>
<evidence type="ECO:0000313" key="2">
    <source>
        <dbReference type="EMBL" id="PVY45233.1"/>
    </source>
</evidence>
<proteinExistence type="predicted"/>
<accession>A0A2U1B991</accession>
<dbReference type="PANTHER" id="PTHR38471:SF2">
    <property type="entry name" value="FOUR HELIX BUNDLE PROTEIN"/>
    <property type="match status" value="1"/>
</dbReference>
<dbReference type="GeneID" id="78294129"/>
<reference evidence="1 4" key="2">
    <citation type="submission" date="2020-04" db="EMBL/GenBank/DDBJ databases">
        <authorList>
            <person name="Hitch T.C.A."/>
            <person name="Wylensek D."/>
            <person name="Clavel T."/>
        </authorList>
    </citation>
    <scope>NUCLEOTIDE SEQUENCE [LARGE SCALE GENOMIC DNA]</scope>
    <source>
        <strain evidence="1 4">COR2-253-APC-1A</strain>
    </source>
</reference>
<dbReference type="AlphaFoldDB" id="A0A2U1B991"/>
<dbReference type="NCBIfam" id="NF008912">
    <property type="entry name" value="PRK12275.1-6"/>
    <property type="match status" value="1"/>
</dbReference>
<evidence type="ECO:0000313" key="4">
    <source>
        <dbReference type="Proteomes" id="UP000576225"/>
    </source>
</evidence>
<gene>
    <name evidence="2" type="ORF">C8D82_103147</name>
    <name evidence="1" type="ORF">HF882_22840</name>
</gene>
<evidence type="ECO:0000313" key="3">
    <source>
        <dbReference type="Proteomes" id="UP000245959"/>
    </source>
</evidence>
<dbReference type="Pfam" id="PF05635">
    <property type="entry name" value="23S_rRNA_IVP"/>
    <property type="match status" value="1"/>
</dbReference>
<keyword evidence="3" id="KW-1185">Reference proteome</keyword>
<dbReference type="CDD" id="cd16377">
    <property type="entry name" value="23S_rRNA_IVP_like"/>
    <property type="match status" value="1"/>
</dbReference>
<evidence type="ECO:0000313" key="1">
    <source>
        <dbReference type="EMBL" id="NMD89425.1"/>
    </source>
</evidence>
<reference evidence="2 3" key="1">
    <citation type="submission" date="2018-04" db="EMBL/GenBank/DDBJ databases">
        <title>Genomic Encyclopedia of Type Strains, Phase IV (KMG-IV): sequencing the most valuable type-strain genomes for metagenomic binning, comparative biology and taxonomic classification.</title>
        <authorList>
            <person name="Goeker M."/>
        </authorList>
    </citation>
    <scope>NUCLEOTIDE SEQUENCE [LARGE SCALE GENOMIC DNA]</scope>
    <source>
        <strain evidence="2 3">DSM 14823</strain>
    </source>
</reference>
<protein>
    <submittedName>
        <fullName evidence="2">Four helix bundle protein</fullName>
    </submittedName>
</protein>
<dbReference type="InterPro" id="IPR012657">
    <property type="entry name" value="23S_rRNA-intervening_sequence"/>
</dbReference>
<dbReference type="Gene3D" id="1.20.1440.60">
    <property type="entry name" value="23S rRNA-intervening sequence"/>
    <property type="match status" value="1"/>
</dbReference>
<dbReference type="Proteomes" id="UP000576225">
    <property type="component" value="Unassembled WGS sequence"/>
</dbReference>
<dbReference type="InterPro" id="IPR036583">
    <property type="entry name" value="23S_rRNA_IVS_sf"/>
</dbReference>
<dbReference type="EMBL" id="JABAEW010000123">
    <property type="protein sequence ID" value="NMD89425.1"/>
    <property type="molecule type" value="Genomic_DNA"/>
</dbReference>
<dbReference type="SUPFAM" id="SSF158446">
    <property type="entry name" value="IVS-encoded protein-like"/>
    <property type="match status" value="1"/>
</dbReference>
<sequence length="114" mass="12868">MKSFEELTVWKRSCRMTVELYKSLRSCNDCGLKGQMTRAAVSIPSNIAEGAERRTHKEFINFLAIAKGSAAELRTQIYIASEVGIMTREDCRKFTEELKEISRMLQGLIASLSS</sequence>
<dbReference type="EMBL" id="QEKH01000003">
    <property type="protein sequence ID" value="PVY45233.1"/>
    <property type="molecule type" value="Genomic_DNA"/>
</dbReference>
<dbReference type="PANTHER" id="PTHR38471">
    <property type="entry name" value="FOUR HELIX BUNDLE PROTEIN"/>
    <property type="match status" value="1"/>
</dbReference>
<dbReference type="RefSeq" id="WP_116882804.1">
    <property type="nucleotide sequence ID" value="NZ_CABMMC010000020.1"/>
</dbReference>
<name>A0A2U1B991_9BACT</name>
<dbReference type="Proteomes" id="UP000245959">
    <property type="component" value="Unassembled WGS sequence"/>
</dbReference>
<organism evidence="2 3">
    <name type="scientific">Victivallis vadensis</name>
    <dbReference type="NCBI Taxonomy" id="172901"/>
    <lineage>
        <taxon>Bacteria</taxon>
        <taxon>Pseudomonadati</taxon>
        <taxon>Lentisphaerota</taxon>
        <taxon>Lentisphaeria</taxon>
        <taxon>Victivallales</taxon>
        <taxon>Victivallaceae</taxon>
        <taxon>Victivallis</taxon>
    </lineage>
</organism>